<evidence type="ECO:0000313" key="9">
    <source>
        <dbReference type="EMBL" id="OBZ79411.1"/>
    </source>
</evidence>
<feature type="compositionally biased region" description="Basic and acidic residues" evidence="7">
    <location>
        <begin position="670"/>
        <end position="691"/>
    </location>
</feature>
<keyword evidence="6" id="KW-0440">LIM domain</keyword>
<feature type="compositionally biased region" description="Polar residues" evidence="7">
    <location>
        <begin position="999"/>
        <end position="1008"/>
    </location>
</feature>
<evidence type="ECO:0000256" key="7">
    <source>
        <dbReference type="SAM" id="MobiDB-lite"/>
    </source>
</evidence>
<feature type="domain" description="LIM zinc-binding" evidence="8">
    <location>
        <begin position="722"/>
        <end position="800"/>
    </location>
</feature>
<evidence type="ECO:0000256" key="5">
    <source>
        <dbReference type="ARBA" id="ARBA00023242"/>
    </source>
</evidence>
<accession>A0A1C7MRB0</accession>
<dbReference type="STRING" id="5627.A0A1C7MRB0"/>
<keyword evidence="2 6" id="KW-0479">Metal-binding</keyword>
<keyword evidence="3" id="KW-0677">Repeat</keyword>
<dbReference type="Gene3D" id="2.10.110.10">
    <property type="entry name" value="Cysteine Rich Protein"/>
    <property type="match status" value="3"/>
</dbReference>
<keyword evidence="10" id="KW-1185">Reference proteome</keyword>
<evidence type="ECO:0000256" key="2">
    <source>
        <dbReference type="ARBA" id="ARBA00022723"/>
    </source>
</evidence>
<dbReference type="SMART" id="SM00132">
    <property type="entry name" value="LIM"/>
    <property type="match status" value="3"/>
</dbReference>
<dbReference type="PROSITE" id="PS50023">
    <property type="entry name" value="LIM_DOMAIN_2"/>
    <property type="match status" value="2"/>
</dbReference>
<keyword evidence="4 6" id="KW-0862">Zinc</keyword>
<comment type="subcellular location">
    <subcellularLocation>
        <location evidence="1">Nucleus</location>
    </subcellularLocation>
</comment>
<feature type="region of interest" description="Disordered" evidence="7">
    <location>
        <begin position="370"/>
        <end position="577"/>
    </location>
</feature>
<evidence type="ECO:0000256" key="3">
    <source>
        <dbReference type="ARBA" id="ARBA00022737"/>
    </source>
</evidence>
<dbReference type="GO" id="GO:0005634">
    <property type="term" value="C:nucleus"/>
    <property type="evidence" value="ECO:0007669"/>
    <property type="project" value="UniProtKB-SubCell"/>
</dbReference>
<evidence type="ECO:0000259" key="8">
    <source>
        <dbReference type="PROSITE" id="PS50023"/>
    </source>
</evidence>
<feature type="compositionally biased region" description="Polar residues" evidence="7">
    <location>
        <begin position="518"/>
        <end position="528"/>
    </location>
</feature>
<keyword evidence="5" id="KW-0539">Nucleus</keyword>
<dbReference type="Pfam" id="PF00412">
    <property type="entry name" value="LIM"/>
    <property type="match status" value="1"/>
</dbReference>
<reference evidence="9 10" key="1">
    <citation type="submission" date="2016-03" db="EMBL/GenBank/DDBJ databases">
        <title>Whole genome sequencing of Grifola frondosa 9006-11.</title>
        <authorList>
            <person name="Min B."/>
            <person name="Park H."/>
            <person name="Kim J.-G."/>
            <person name="Cho H."/>
            <person name="Oh Y.-L."/>
            <person name="Kong W.-S."/>
            <person name="Choi I.-G."/>
        </authorList>
    </citation>
    <scope>NUCLEOTIDE SEQUENCE [LARGE SCALE GENOMIC DNA]</scope>
    <source>
        <strain evidence="9 10">9006-11</strain>
    </source>
</reference>
<feature type="compositionally biased region" description="Polar residues" evidence="7">
    <location>
        <begin position="693"/>
        <end position="712"/>
    </location>
</feature>
<feature type="domain" description="LIM zinc-binding" evidence="8">
    <location>
        <begin position="201"/>
        <end position="265"/>
    </location>
</feature>
<dbReference type="GO" id="GO:0030695">
    <property type="term" value="F:GTPase regulator activity"/>
    <property type="evidence" value="ECO:0007669"/>
    <property type="project" value="UniProtKB-ARBA"/>
</dbReference>
<evidence type="ECO:0000313" key="10">
    <source>
        <dbReference type="Proteomes" id="UP000092993"/>
    </source>
</evidence>
<feature type="compositionally biased region" description="Low complexity" evidence="7">
    <location>
        <begin position="454"/>
        <end position="470"/>
    </location>
</feature>
<feature type="compositionally biased region" description="Low complexity" evidence="7">
    <location>
        <begin position="58"/>
        <end position="78"/>
    </location>
</feature>
<dbReference type="GO" id="GO:0030036">
    <property type="term" value="P:actin cytoskeleton organization"/>
    <property type="evidence" value="ECO:0007669"/>
    <property type="project" value="TreeGrafter"/>
</dbReference>
<gene>
    <name evidence="9" type="ORF">A0H81_00650</name>
</gene>
<dbReference type="CDD" id="cd08368">
    <property type="entry name" value="LIM"/>
    <property type="match status" value="2"/>
</dbReference>
<feature type="compositionally biased region" description="Basic and acidic residues" evidence="7">
    <location>
        <begin position="548"/>
        <end position="563"/>
    </location>
</feature>
<feature type="region of interest" description="Disordered" evidence="7">
    <location>
        <begin position="994"/>
        <end position="1039"/>
    </location>
</feature>
<protein>
    <recommendedName>
        <fullName evidence="8">LIM zinc-binding domain-containing protein</fullName>
    </recommendedName>
</protein>
<dbReference type="InterPro" id="IPR001781">
    <property type="entry name" value="Znf_LIM"/>
</dbReference>
<dbReference type="GO" id="GO:0046872">
    <property type="term" value="F:metal ion binding"/>
    <property type="evidence" value="ECO:0007669"/>
    <property type="project" value="UniProtKB-KW"/>
</dbReference>
<evidence type="ECO:0000256" key="6">
    <source>
        <dbReference type="PROSITE-ProRule" id="PRU00125"/>
    </source>
</evidence>
<feature type="compositionally biased region" description="Polar residues" evidence="7">
    <location>
        <begin position="415"/>
        <end position="424"/>
    </location>
</feature>
<proteinExistence type="predicted"/>
<sequence length="1063" mass="112602">MGFCRRCGDIVIGPRCKCGGTAVAAVVKWGQSSGQSNRDSWSRTYVAREKSPTQPEASTHSGSSTVTSVSGQPTSTTPAVKRFPRPQSASSMTTPRPPSPLKHSTGIHTGDSLNTSANVAAGILPNLNNGSELAKVYGSILQPKETLSTFKCALCSTPFPPDATIYPDPSSMTSSGVDINATPGSRFLCRFCFTVNGGSKGECPSCNKPVLILKSEGAFIENGGRFWHKRCFCCTGCFKNIGHNPMVDLLGRPSCADCFESCLKRPSQDGSTRRRSLDVFDDQKSNLGGIKRSSRSREGSPALEELEQRLGIKSKDSTPNAEGRLGRSSLPGSSNETTMSSSVYSPLAKRYTTSFGDGETSPVVERLAARARANSSTTAGSSSVPAPVGDGSPHSNVHRFKNPPLRSPAPDDDSSISVRRTYNSPGLEPPDGSPIPRRSFNRFKTPEPDRAELGSGSKSSPSFGSPRSSKQPTGEAIEEMKKRFLRQASPALTSAPSDAELPSTITPTHYSASRPRRSNTSFASQQGSPALPNREEVPDIGAAAPARPSDKPDYTLRRDRTGDAEVESLLGTKPAAPIGDLIDLGPDMSNMCRMELKGSVSKIPQPIRTSISPGSGRIGLGFRLRTLSSPHYEQSVPPTPDLAGDLSDAASTTHSSGPSTPPSVSPPSRRVKEDGKRAIIRHDTETNEKRRQSLTPSDSTPTPKSKTLSNGITIPAQLPPDARCAKCNLPLFSTKHGGKFVTVPEQPSSTGVPPKTYHTSCFRCTVCNGPFEEHDGGRAVFVRSEEGACHVECAPTEKINVSQVHSVVSKAPTSSPVLLPASRASASYYTSASSRYEHQPTTAPAATNASFTFPAPRFGSSSSCPGCQKAVSPMERGVVPGPQGTRWHTTCLVCGGKDVKARRQENGKPGCGKKLDSAAKSDREGGVWCRECLILLPMTMRQSPSPVRSSPISAPTRGTFGAVPQQFTGTTTLARQFTGLGGGTDAALMRQLTGGGLSPTRQLSSSPTKMYDGPRPGARNYPRPKSAIGMRSTKSEGGEGRGMFLVRQLTGGREGSGGSNHGM</sequence>
<organism evidence="9 10">
    <name type="scientific">Grifola frondosa</name>
    <name type="common">Maitake</name>
    <name type="synonym">Polyporus frondosus</name>
    <dbReference type="NCBI Taxonomy" id="5627"/>
    <lineage>
        <taxon>Eukaryota</taxon>
        <taxon>Fungi</taxon>
        <taxon>Dikarya</taxon>
        <taxon>Basidiomycota</taxon>
        <taxon>Agaricomycotina</taxon>
        <taxon>Agaricomycetes</taxon>
        <taxon>Polyporales</taxon>
        <taxon>Grifolaceae</taxon>
        <taxon>Grifola</taxon>
    </lineage>
</organism>
<comment type="caution">
    <text evidence="9">The sequence shown here is derived from an EMBL/GenBank/DDBJ whole genome shotgun (WGS) entry which is preliminary data.</text>
</comment>
<dbReference type="PANTHER" id="PTHR24215">
    <property type="entry name" value="RHO-GTPASE-ACTIVATING PROTEIN LRG1"/>
    <property type="match status" value="1"/>
</dbReference>
<evidence type="ECO:0000256" key="1">
    <source>
        <dbReference type="ARBA" id="ARBA00004123"/>
    </source>
</evidence>
<feature type="region of interest" description="Disordered" evidence="7">
    <location>
        <begin position="308"/>
        <end position="343"/>
    </location>
</feature>
<dbReference type="PROSITE" id="PS00478">
    <property type="entry name" value="LIM_DOMAIN_1"/>
    <property type="match status" value="1"/>
</dbReference>
<dbReference type="EMBL" id="LUGG01000001">
    <property type="protein sequence ID" value="OBZ79411.1"/>
    <property type="molecule type" value="Genomic_DNA"/>
</dbReference>
<feature type="region of interest" description="Disordered" evidence="7">
    <location>
        <begin position="284"/>
        <end position="303"/>
    </location>
</feature>
<dbReference type="GO" id="GO:0005737">
    <property type="term" value="C:cytoplasm"/>
    <property type="evidence" value="ECO:0007669"/>
    <property type="project" value="TreeGrafter"/>
</dbReference>
<feature type="compositionally biased region" description="Polar residues" evidence="7">
    <location>
        <begin position="31"/>
        <end position="43"/>
    </location>
</feature>
<name>A0A1C7MRB0_GRIFR</name>
<evidence type="ECO:0000256" key="4">
    <source>
        <dbReference type="ARBA" id="ARBA00022833"/>
    </source>
</evidence>
<dbReference type="OrthoDB" id="1112565at2759"/>
<dbReference type="Proteomes" id="UP000092993">
    <property type="component" value="Unassembled WGS sequence"/>
</dbReference>
<dbReference type="PANTHER" id="PTHR24215:SF35">
    <property type="entry name" value="MUSCLE LIM PROTEIN MLP84B"/>
    <property type="match status" value="1"/>
</dbReference>
<dbReference type="AlphaFoldDB" id="A0A1C7MRB0"/>
<dbReference type="OMA" id="PQGSKWH"/>
<feature type="region of interest" description="Disordered" evidence="7">
    <location>
        <begin position="630"/>
        <end position="715"/>
    </location>
</feature>
<feature type="region of interest" description="Disordered" evidence="7">
    <location>
        <begin position="31"/>
        <end position="112"/>
    </location>
</feature>
<feature type="compositionally biased region" description="Low complexity" evidence="7">
    <location>
        <begin position="370"/>
        <end position="383"/>
    </location>
</feature>